<dbReference type="AlphaFoldDB" id="A0A934IIP0"/>
<evidence type="ECO:0000313" key="3">
    <source>
        <dbReference type="Proteomes" id="UP000609531"/>
    </source>
</evidence>
<reference evidence="2" key="1">
    <citation type="submission" date="2020-12" db="EMBL/GenBank/DDBJ databases">
        <title>Bacterial taxonomy.</title>
        <authorList>
            <person name="Pan X."/>
        </authorList>
    </citation>
    <scope>NUCLEOTIDE SEQUENCE</scope>
    <source>
        <strain evidence="2">B2012</strain>
    </source>
</reference>
<dbReference type="Proteomes" id="UP000609531">
    <property type="component" value="Unassembled WGS sequence"/>
</dbReference>
<dbReference type="EMBL" id="JAEKJA010000006">
    <property type="protein sequence ID" value="MBJ3775711.1"/>
    <property type="molecule type" value="Genomic_DNA"/>
</dbReference>
<sequence length="125" mass="13621">MMRMLIVAGVAIGGAFAAVAPAAAGDDFHSGRTVYYAAHAPRPGGPNEDSYQITQDDRRTVACYEGTYYPAKYRVDPQGRYLSGASKSMSVSGNSYRVTRKPAVYVETRTRVKEDYVSLRPVACD</sequence>
<proteinExistence type="predicted"/>
<evidence type="ECO:0000256" key="1">
    <source>
        <dbReference type="SAM" id="SignalP"/>
    </source>
</evidence>
<keyword evidence="1" id="KW-0732">Signal</keyword>
<feature type="signal peptide" evidence="1">
    <location>
        <begin position="1"/>
        <end position="17"/>
    </location>
</feature>
<evidence type="ECO:0008006" key="4">
    <source>
        <dbReference type="Google" id="ProtNLM"/>
    </source>
</evidence>
<name>A0A934IIP0_9HYPH</name>
<protein>
    <recommendedName>
        <fullName evidence="4">Secreted protein</fullName>
    </recommendedName>
</protein>
<feature type="chain" id="PRO_5037232672" description="Secreted protein" evidence="1">
    <location>
        <begin position="18"/>
        <end position="125"/>
    </location>
</feature>
<evidence type="ECO:0000313" key="2">
    <source>
        <dbReference type="EMBL" id="MBJ3775711.1"/>
    </source>
</evidence>
<comment type="caution">
    <text evidence="2">The sequence shown here is derived from an EMBL/GenBank/DDBJ whole genome shotgun (WGS) entry which is preliminary data.</text>
</comment>
<accession>A0A934IIP0</accession>
<dbReference type="RefSeq" id="WP_198881614.1">
    <property type="nucleotide sequence ID" value="NZ_JAEKJA010000006.1"/>
</dbReference>
<keyword evidence="3" id="KW-1185">Reference proteome</keyword>
<gene>
    <name evidence="2" type="ORF">JCR33_08450</name>
</gene>
<organism evidence="2 3">
    <name type="scientific">Acuticoccus mangrovi</name>
    <dbReference type="NCBI Taxonomy" id="2796142"/>
    <lineage>
        <taxon>Bacteria</taxon>
        <taxon>Pseudomonadati</taxon>
        <taxon>Pseudomonadota</taxon>
        <taxon>Alphaproteobacteria</taxon>
        <taxon>Hyphomicrobiales</taxon>
        <taxon>Amorphaceae</taxon>
        <taxon>Acuticoccus</taxon>
    </lineage>
</organism>